<organism evidence="1 2">
    <name type="scientific">Symbiodinium natans</name>
    <dbReference type="NCBI Taxonomy" id="878477"/>
    <lineage>
        <taxon>Eukaryota</taxon>
        <taxon>Sar</taxon>
        <taxon>Alveolata</taxon>
        <taxon>Dinophyceae</taxon>
        <taxon>Suessiales</taxon>
        <taxon>Symbiodiniaceae</taxon>
        <taxon>Symbiodinium</taxon>
    </lineage>
</organism>
<name>A0A812INZ9_9DINO</name>
<dbReference type="Proteomes" id="UP000604046">
    <property type="component" value="Unassembled WGS sequence"/>
</dbReference>
<feature type="non-terminal residue" evidence="1">
    <location>
        <position position="60"/>
    </location>
</feature>
<reference evidence="1" key="1">
    <citation type="submission" date="2021-02" db="EMBL/GenBank/DDBJ databases">
        <authorList>
            <person name="Dougan E. K."/>
            <person name="Rhodes N."/>
            <person name="Thang M."/>
            <person name="Chan C."/>
        </authorList>
    </citation>
    <scope>NUCLEOTIDE SEQUENCE</scope>
</reference>
<proteinExistence type="predicted"/>
<dbReference type="AlphaFoldDB" id="A0A812INZ9"/>
<keyword evidence="2" id="KW-1185">Reference proteome</keyword>
<feature type="non-terminal residue" evidence="1">
    <location>
        <position position="1"/>
    </location>
</feature>
<protein>
    <submittedName>
        <fullName evidence="1">Uncharacterized protein</fullName>
    </submittedName>
</protein>
<sequence>EPMQADDADASKVEDTLRYLNAHGNLNKELEVDSLVAPLLDLGTDQALEILSHLEQKNSE</sequence>
<dbReference type="EMBL" id="CAJNDS010000297">
    <property type="protein sequence ID" value="CAE7040473.1"/>
    <property type="molecule type" value="Genomic_DNA"/>
</dbReference>
<accession>A0A812INZ9</accession>
<evidence type="ECO:0000313" key="1">
    <source>
        <dbReference type="EMBL" id="CAE7040473.1"/>
    </source>
</evidence>
<gene>
    <name evidence="1" type="ORF">SNAT2548_LOCUS4789</name>
</gene>
<comment type="caution">
    <text evidence="1">The sequence shown here is derived from an EMBL/GenBank/DDBJ whole genome shotgun (WGS) entry which is preliminary data.</text>
</comment>
<evidence type="ECO:0000313" key="2">
    <source>
        <dbReference type="Proteomes" id="UP000604046"/>
    </source>
</evidence>